<dbReference type="EMBL" id="REGN01008133">
    <property type="protein sequence ID" value="RNA04362.1"/>
    <property type="molecule type" value="Genomic_DNA"/>
</dbReference>
<name>A0A3M7PYU3_BRAPC</name>
<evidence type="ECO:0000313" key="1">
    <source>
        <dbReference type="EMBL" id="RNA04362.1"/>
    </source>
</evidence>
<accession>A0A3M7PYU3</accession>
<keyword evidence="2" id="KW-1185">Reference proteome</keyword>
<dbReference type="AlphaFoldDB" id="A0A3M7PYU3"/>
<organism evidence="1 2">
    <name type="scientific">Brachionus plicatilis</name>
    <name type="common">Marine rotifer</name>
    <name type="synonym">Brachionus muelleri</name>
    <dbReference type="NCBI Taxonomy" id="10195"/>
    <lineage>
        <taxon>Eukaryota</taxon>
        <taxon>Metazoa</taxon>
        <taxon>Spiralia</taxon>
        <taxon>Gnathifera</taxon>
        <taxon>Rotifera</taxon>
        <taxon>Eurotatoria</taxon>
        <taxon>Monogononta</taxon>
        <taxon>Pseudotrocha</taxon>
        <taxon>Ploima</taxon>
        <taxon>Brachionidae</taxon>
        <taxon>Brachionus</taxon>
    </lineage>
</organism>
<dbReference type="Proteomes" id="UP000276133">
    <property type="component" value="Unassembled WGS sequence"/>
</dbReference>
<protein>
    <submittedName>
        <fullName evidence="1">Uncharacterized protein</fullName>
    </submittedName>
</protein>
<sequence>MKAKRLPELMDNTLWEYLKLITKITKKEDIQLNTIFAQTGKWQQMYWDFMPHLLIFLTHPIISDIEHSRYLIDLLHLFLRISDVLFELIISELATLDNFSTSSTYSIMKHPILTKLICYLNENCEKHQLNYEQLTSY</sequence>
<dbReference type="OrthoDB" id="10037925at2759"/>
<comment type="caution">
    <text evidence="1">The sequence shown here is derived from an EMBL/GenBank/DDBJ whole genome shotgun (WGS) entry which is preliminary data.</text>
</comment>
<proteinExistence type="predicted"/>
<gene>
    <name evidence="1" type="ORF">BpHYR1_041170</name>
</gene>
<reference evidence="1 2" key="1">
    <citation type="journal article" date="2018" name="Sci. Rep.">
        <title>Genomic signatures of local adaptation to the degree of environmental predictability in rotifers.</title>
        <authorList>
            <person name="Franch-Gras L."/>
            <person name="Hahn C."/>
            <person name="Garcia-Roger E.M."/>
            <person name="Carmona M.J."/>
            <person name="Serra M."/>
            <person name="Gomez A."/>
        </authorList>
    </citation>
    <scope>NUCLEOTIDE SEQUENCE [LARGE SCALE GENOMIC DNA]</scope>
    <source>
        <strain evidence="1">HYR1</strain>
    </source>
</reference>
<evidence type="ECO:0000313" key="2">
    <source>
        <dbReference type="Proteomes" id="UP000276133"/>
    </source>
</evidence>